<dbReference type="InterPro" id="IPR035959">
    <property type="entry name" value="RutC-like_sf"/>
</dbReference>
<protein>
    <recommendedName>
        <fullName evidence="3">RidA family protein</fullName>
    </recommendedName>
</protein>
<reference evidence="2" key="2">
    <citation type="submission" date="2015-01" db="EMBL/GenBank/DDBJ databases">
        <title>Evolutionary Origins and Diversification of the Mycorrhizal Mutualists.</title>
        <authorList>
            <consortium name="DOE Joint Genome Institute"/>
            <consortium name="Mycorrhizal Genomics Consortium"/>
            <person name="Kohler A."/>
            <person name="Kuo A."/>
            <person name="Nagy L.G."/>
            <person name="Floudas D."/>
            <person name="Copeland A."/>
            <person name="Barry K.W."/>
            <person name="Cichocki N."/>
            <person name="Veneault-Fourrey C."/>
            <person name="LaButti K."/>
            <person name="Lindquist E.A."/>
            <person name="Lipzen A."/>
            <person name="Lundell T."/>
            <person name="Morin E."/>
            <person name="Murat C."/>
            <person name="Riley R."/>
            <person name="Ohm R."/>
            <person name="Sun H."/>
            <person name="Tunlid A."/>
            <person name="Henrissat B."/>
            <person name="Grigoriev I.V."/>
            <person name="Hibbett D.S."/>
            <person name="Martin F."/>
        </authorList>
    </citation>
    <scope>NUCLEOTIDE SEQUENCE [LARGE SCALE GENOMIC DNA]</scope>
    <source>
        <strain evidence="2">ATCC 200175</strain>
    </source>
</reference>
<dbReference type="SUPFAM" id="SSF55298">
    <property type="entry name" value="YjgF-like"/>
    <property type="match status" value="1"/>
</dbReference>
<proteinExistence type="predicted"/>
<sequence>MNTIQRYRTLNPYETKFGYCRAVKRGPFIFVSGTTAIDLETGEVAHPMSAYDQALKAFREIITAVEALGGKKGDIVRIQMFVTYDDDSGEVGRALKEELGDVEPAATMIIGAKFVSPDMRVEIQADAIAS</sequence>
<evidence type="ECO:0008006" key="3">
    <source>
        <dbReference type="Google" id="ProtNLM"/>
    </source>
</evidence>
<dbReference type="EMBL" id="KN820384">
    <property type="protein sequence ID" value="KIJ06319.1"/>
    <property type="molecule type" value="Genomic_DNA"/>
</dbReference>
<dbReference type="Gene3D" id="3.30.1330.40">
    <property type="entry name" value="RutC-like"/>
    <property type="match status" value="1"/>
</dbReference>
<dbReference type="Proteomes" id="UP000053647">
    <property type="component" value="Unassembled WGS sequence"/>
</dbReference>
<dbReference type="HOGENOM" id="CLU_100715_5_2_1"/>
<reference evidence="1 2" key="1">
    <citation type="submission" date="2014-06" db="EMBL/GenBank/DDBJ databases">
        <authorList>
            <consortium name="DOE Joint Genome Institute"/>
            <person name="Kuo A."/>
            <person name="Kohler A."/>
            <person name="Nagy L.G."/>
            <person name="Floudas D."/>
            <person name="Copeland A."/>
            <person name="Barry K.W."/>
            <person name="Cichocki N."/>
            <person name="Veneault-Fourrey C."/>
            <person name="LaButti K."/>
            <person name="Lindquist E.A."/>
            <person name="Lipzen A."/>
            <person name="Lundell T."/>
            <person name="Morin E."/>
            <person name="Murat C."/>
            <person name="Sun H."/>
            <person name="Tunlid A."/>
            <person name="Henrissat B."/>
            <person name="Grigoriev I.V."/>
            <person name="Hibbett D.S."/>
            <person name="Martin F."/>
            <person name="Nordberg H.P."/>
            <person name="Cantor M.N."/>
            <person name="Hua S.X."/>
        </authorList>
    </citation>
    <scope>NUCLEOTIDE SEQUENCE [LARGE SCALE GENOMIC DNA]</scope>
    <source>
        <strain evidence="1 2">ATCC 200175</strain>
    </source>
</reference>
<accession>A0A0C9SMK2</accession>
<gene>
    <name evidence="1" type="ORF">PAXINDRAFT_121693</name>
</gene>
<evidence type="ECO:0000313" key="2">
    <source>
        <dbReference type="Proteomes" id="UP000053647"/>
    </source>
</evidence>
<dbReference type="OrthoDB" id="686384at2759"/>
<dbReference type="InterPro" id="IPR006175">
    <property type="entry name" value="YjgF/YER057c/UK114"/>
</dbReference>
<dbReference type="PANTHER" id="PTHR43857:SF1">
    <property type="entry name" value="YJGH FAMILY PROTEIN"/>
    <property type="match status" value="1"/>
</dbReference>
<dbReference type="PANTHER" id="PTHR43857">
    <property type="entry name" value="BLR7761 PROTEIN"/>
    <property type="match status" value="1"/>
</dbReference>
<dbReference type="Pfam" id="PF01042">
    <property type="entry name" value="Ribonuc_L-PSP"/>
    <property type="match status" value="1"/>
</dbReference>
<dbReference type="AlphaFoldDB" id="A0A0C9SMK2"/>
<evidence type="ECO:0000313" key="1">
    <source>
        <dbReference type="EMBL" id="KIJ06319.1"/>
    </source>
</evidence>
<organism evidence="1 2">
    <name type="scientific">Paxillus involutus ATCC 200175</name>
    <dbReference type="NCBI Taxonomy" id="664439"/>
    <lineage>
        <taxon>Eukaryota</taxon>
        <taxon>Fungi</taxon>
        <taxon>Dikarya</taxon>
        <taxon>Basidiomycota</taxon>
        <taxon>Agaricomycotina</taxon>
        <taxon>Agaricomycetes</taxon>
        <taxon>Agaricomycetidae</taxon>
        <taxon>Boletales</taxon>
        <taxon>Paxilineae</taxon>
        <taxon>Paxillaceae</taxon>
        <taxon>Paxillus</taxon>
    </lineage>
</organism>
<name>A0A0C9SMK2_PAXIN</name>
<keyword evidence="2" id="KW-1185">Reference proteome</keyword>